<dbReference type="RefSeq" id="WP_380940076.1">
    <property type="nucleotide sequence ID" value="NZ_JBHUFC010000003.1"/>
</dbReference>
<protein>
    <submittedName>
        <fullName evidence="1">STAS/SEC14 domain-containing protein</fullName>
    </submittedName>
</protein>
<keyword evidence="2" id="KW-1185">Reference proteome</keyword>
<accession>A0ABW4NC73</accession>
<gene>
    <name evidence="1" type="ORF">ACFSC3_09010</name>
</gene>
<evidence type="ECO:0000313" key="2">
    <source>
        <dbReference type="Proteomes" id="UP001597283"/>
    </source>
</evidence>
<proteinExistence type="predicted"/>
<organism evidence="1 2">
    <name type="scientific">Sphingomonas floccifaciens</name>
    <dbReference type="NCBI Taxonomy" id="1844115"/>
    <lineage>
        <taxon>Bacteria</taxon>
        <taxon>Pseudomonadati</taxon>
        <taxon>Pseudomonadota</taxon>
        <taxon>Alphaproteobacteria</taxon>
        <taxon>Sphingomonadales</taxon>
        <taxon>Sphingomonadaceae</taxon>
        <taxon>Sphingomonas</taxon>
    </lineage>
</organism>
<comment type="caution">
    <text evidence="1">The sequence shown here is derived from an EMBL/GenBank/DDBJ whole genome shotgun (WGS) entry which is preliminary data.</text>
</comment>
<sequence length="104" mass="11565">MLTLPQAKAYMDERQAGYAAHRVGPGHLVRMDMGDDPVQTAEVVSYMDQRVRDFPIPGRIAVVTSSAIARLQVRRVVYSIDGNRRLFEDPTAALAWLLERPAAA</sequence>
<reference evidence="2" key="1">
    <citation type="journal article" date="2019" name="Int. J. Syst. Evol. Microbiol.">
        <title>The Global Catalogue of Microorganisms (GCM) 10K type strain sequencing project: providing services to taxonomists for standard genome sequencing and annotation.</title>
        <authorList>
            <consortium name="The Broad Institute Genomics Platform"/>
            <consortium name="The Broad Institute Genome Sequencing Center for Infectious Disease"/>
            <person name="Wu L."/>
            <person name="Ma J."/>
        </authorList>
    </citation>
    <scope>NUCLEOTIDE SEQUENCE [LARGE SCALE GENOMIC DNA]</scope>
    <source>
        <strain evidence="2">Q85</strain>
    </source>
</reference>
<name>A0ABW4NC73_9SPHN</name>
<dbReference type="EMBL" id="JBHUFC010000003">
    <property type="protein sequence ID" value="MFD1787711.1"/>
    <property type="molecule type" value="Genomic_DNA"/>
</dbReference>
<dbReference type="Proteomes" id="UP001597283">
    <property type="component" value="Unassembled WGS sequence"/>
</dbReference>
<evidence type="ECO:0000313" key="1">
    <source>
        <dbReference type="EMBL" id="MFD1787711.1"/>
    </source>
</evidence>